<evidence type="ECO:0000313" key="3">
    <source>
        <dbReference type="Proteomes" id="UP000254293"/>
    </source>
</evidence>
<evidence type="ECO:0000313" key="2">
    <source>
        <dbReference type="EMBL" id="STR00229.1"/>
    </source>
</evidence>
<feature type="region of interest" description="Disordered" evidence="1">
    <location>
        <begin position="435"/>
        <end position="463"/>
    </location>
</feature>
<keyword evidence="3" id="KW-1185">Reference proteome</keyword>
<sequence>MKKILFTFVVLIITAYLLLYAVPQYLMQRETAAAAPDLALLAADPEPQPPVKNGIDALWLLAYRTQDDAERSRIMREHGTAVMKGETPNGLAGRLLPLPQAGALKCGISGIECLAAVRSDPAAYRADTEKYAGLIANVLQLSAYDTFVLRGWPNDKDDLGQLNLPQFQHLLHANAAAAALEWTDGRHTAAFARLCRSIRTGRALLKGRPGMVYPMVGNALIRKNTELAAAMLAEQPEQAARLPQECAGMFEPLTAAEQSICPAMRDEFRSAANFYRTLAQSPLQTPQNPASDPAAEDNMPATAWFSIFPLPLMNAEHTVARAAAAYAPACRPEAAAQIAADSPVSLPDPTPDGFTQKWACFANAQGCILTGLPMPDYSGYILRLQDTAMQQRAFQAALELYRLPAAQRRAALETTLAKHGTPSRRLQWNETAHTIGFPRYTPPDNKQTAADLPVSPQMQDAAR</sequence>
<dbReference type="RefSeq" id="WP_115307531.1">
    <property type="nucleotide sequence ID" value="NZ_UGJJ01000001.1"/>
</dbReference>
<reference evidence="2 3" key="1">
    <citation type="submission" date="2018-06" db="EMBL/GenBank/DDBJ databases">
        <authorList>
            <consortium name="Pathogen Informatics"/>
            <person name="Doyle S."/>
        </authorList>
    </citation>
    <scope>NUCLEOTIDE SEQUENCE [LARGE SCALE GENOMIC DNA]</scope>
    <source>
        <strain evidence="2 3">NCTC13336</strain>
    </source>
</reference>
<organism evidence="2 3">
    <name type="scientific">Kingella potus</name>
    <dbReference type="NCBI Taxonomy" id="265175"/>
    <lineage>
        <taxon>Bacteria</taxon>
        <taxon>Pseudomonadati</taxon>
        <taxon>Pseudomonadota</taxon>
        <taxon>Betaproteobacteria</taxon>
        <taxon>Neisseriales</taxon>
        <taxon>Neisseriaceae</taxon>
        <taxon>Kingella</taxon>
    </lineage>
</organism>
<name>A0A377QZD6_9NEIS</name>
<dbReference type="Proteomes" id="UP000254293">
    <property type="component" value="Unassembled WGS sequence"/>
</dbReference>
<gene>
    <name evidence="2" type="ORF">NCTC13336_00426</name>
</gene>
<evidence type="ECO:0000256" key="1">
    <source>
        <dbReference type="SAM" id="MobiDB-lite"/>
    </source>
</evidence>
<protein>
    <submittedName>
        <fullName evidence="2">Uncharacterized protein</fullName>
    </submittedName>
</protein>
<accession>A0A377QZD6</accession>
<dbReference type="EMBL" id="UGJJ01000001">
    <property type="protein sequence ID" value="STR00229.1"/>
    <property type="molecule type" value="Genomic_DNA"/>
</dbReference>
<dbReference type="OrthoDB" id="8605929at2"/>
<dbReference type="AlphaFoldDB" id="A0A377QZD6"/>
<proteinExistence type="predicted"/>